<dbReference type="RefSeq" id="WP_402703653.1">
    <property type="nucleotide sequence ID" value="NZ_JBIUZV010000023.1"/>
</dbReference>
<sequence length="59" mass="6860">MSTAYDRLIASLVRDGKEHSRALPSKYYGRRGDPANHVEFESEVQRREAAKQKRKGKKR</sequence>
<evidence type="ECO:0000313" key="3">
    <source>
        <dbReference type="Proteomes" id="UP001617427"/>
    </source>
</evidence>
<feature type="compositionally biased region" description="Basic and acidic residues" evidence="1">
    <location>
        <begin position="30"/>
        <end position="51"/>
    </location>
</feature>
<evidence type="ECO:0000256" key="1">
    <source>
        <dbReference type="SAM" id="MobiDB-lite"/>
    </source>
</evidence>
<accession>A0ABW8F5G9</accession>
<dbReference type="Proteomes" id="UP001617427">
    <property type="component" value="Unassembled WGS sequence"/>
</dbReference>
<evidence type="ECO:0000313" key="2">
    <source>
        <dbReference type="EMBL" id="MFJ3048550.1"/>
    </source>
</evidence>
<protein>
    <submittedName>
        <fullName evidence="2">Uncharacterized protein</fullName>
    </submittedName>
</protein>
<dbReference type="EMBL" id="JBIUZV010000023">
    <property type="protein sequence ID" value="MFJ3048550.1"/>
    <property type="molecule type" value="Genomic_DNA"/>
</dbReference>
<proteinExistence type="predicted"/>
<reference evidence="2 3" key="1">
    <citation type="submission" date="2024-10" db="EMBL/GenBank/DDBJ databases">
        <title>The Natural Products Discovery Center: Release of the First 8490 Sequenced Strains for Exploring Actinobacteria Biosynthetic Diversity.</title>
        <authorList>
            <person name="Kalkreuter E."/>
            <person name="Kautsar S.A."/>
            <person name="Yang D."/>
            <person name="Bader C.D."/>
            <person name="Teijaro C.N."/>
            <person name="Fluegel L."/>
            <person name="Davis C.M."/>
            <person name="Simpson J.R."/>
            <person name="Lauterbach L."/>
            <person name="Steele A.D."/>
            <person name="Gui C."/>
            <person name="Meng S."/>
            <person name="Li G."/>
            <person name="Viehrig K."/>
            <person name="Ye F."/>
            <person name="Su P."/>
            <person name="Kiefer A.F."/>
            <person name="Nichols A."/>
            <person name="Cepeda A.J."/>
            <person name="Yan W."/>
            <person name="Fan B."/>
            <person name="Jiang Y."/>
            <person name="Adhikari A."/>
            <person name="Zheng C.-J."/>
            <person name="Schuster L."/>
            <person name="Cowan T.M."/>
            <person name="Smanski M.J."/>
            <person name="Chevrette M.G."/>
            <person name="De Carvalho L.P.S."/>
            <person name="Shen B."/>
        </authorList>
    </citation>
    <scope>NUCLEOTIDE SEQUENCE [LARGE SCALE GENOMIC DNA]</scope>
    <source>
        <strain evidence="2 3">NPDC087045</strain>
    </source>
</reference>
<keyword evidence="3" id="KW-1185">Reference proteome</keyword>
<comment type="caution">
    <text evidence="2">The sequence shown here is derived from an EMBL/GenBank/DDBJ whole genome shotgun (WGS) entry which is preliminary data.</text>
</comment>
<feature type="region of interest" description="Disordered" evidence="1">
    <location>
        <begin position="23"/>
        <end position="59"/>
    </location>
</feature>
<name>A0ABW8F5G9_9BURK</name>
<gene>
    <name evidence="2" type="ORF">ACIPEN_22170</name>
</gene>
<organism evidence="2 3">
    <name type="scientific">Herbaspirillum chlorophenolicum</name>
    <dbReference type="NCBI Taxonomy" id="211589"/>
    <lineage>
        <taxon>Bacteria</taxon>
        <taxon>Pseudomonadati</taxon>
        <taxon>Pseudomonadota</taxon>
        <taxon>Betaproteobacteria</taxon>
        <taxon>Burkholderiales</taxon>
        <taxon>Oxalobacteraceae</taxon>
        <taxon>Herbaspirillum</taxon>
    </lineage>
</organism>